<accession>A0ABU0I4P6</accession>
<keyword evidence="1" id="KW-0732">Signal</keyword>
<evidence type="ECO:0000256" key="1">
    <source>
        <dbReference type="SAM" id="SignalP"/>
    </source>
</evidence>
<evidence type="ECO:0000313" key="2">
    <source>
        <dbReference type="EMBL" id="MDQ0449586.1"/>
    </source>
</evidence>
<proteinExistence type="predicted"/>
<gene>
    <name evidence="2" type="ORF">QO012_004108</name>
</gene>
<sequence>MRFLLASAVPLLMAATPVLALEAGDSMQDWAAAPRADKETVLRKMDSLAGGSAARDKVLSCLDDTAKTAGHGSLPISEVAKACSDQSAKQNI</sequence>
<organism evidence="2 3">
    <name type="scientific">Methylobacterium aerolatum</name>
    <dbReference type="NCBI Taxonomy" id="418708"/>
    <lineage>
        <taxon>Bacteria</taxon>
        <taxon>Pseudomonadati</taxon>
        <taxon>Pseudomonadota</taxon>
        <taxon>Alphaproteobacteria</taxon>
        <taxon>Hyphomicrobiales</taxon>
        <taxon>Methylobacteriaceae</taxon>
        <taxon>Methylobacterium</taxon>
    </lineage>
</organism>
<evidence type="ECO:0008006" key="4">
    <source>
        <dbReference type="Google" id="ProtNLM"/>
    </source>
</evidence>
<protein>
    <recommendedName>
        <fullName evidence="4">UrcA family protein</fullName>
    </recommendedName>
</protein>
<name>A0ABU0I4P6_9HYPH</name>
<reference evidence="2 3" key="1">
    <citation type="submission" date="2023-07" db="EMBL/GenBank/DDBJ databases">
        <title>Genomic Encyclopedia of Type Strains, Phase IV (KMG-IV): sequencing the most valuable type-strain genomes for metagenomic binning, comparative biology and taxonomic classification.</title>
        <authorList>
            <person name="Goeker M."/>
        </authorList>
    </citation>
    <scope>NUCLEOTIDE SEQUENCE [LARGE SCALE GENOMIC DNA]</scope>
    <source>
        <strain evidence="2 3">DSM 19013</strain>
    </source>
</reference>
<dbReference type="EMBL" id="JAUSVP010000016">
    <property type="protein sequence ID" value="MDQ0449586.1"/>
    <property type="molecule type" value="Genomic_DNA"/>
</dbReference>
<evidence type="ECO:0000313" key="3">
    <source>
        <dbReference type="Proteomes" id="UP001231124"/>
    </source>
</evidence>
<feature type="signal peptide" evidence="1">
    <location>
        <begin position="1"/>
        <end position="20"/>
    </location>
</feature>
<feature type="chain" id="PRO_5045881445" description="UrcA family protein" evidence="1">
    <location>
        <begin position="21"/>
        <end position="92"/>
    </location>
</feature>
<keyword evidence="3" id="KW-1185">Reference proteome</keyword>
<dbReference type="Proteomes" id="UP001231124">
    <property type="component" value="Unassembled WGS sequence"/>
</dbReference>
<comment type="caution">
    <text evidence="2">The sequence shown here is derived from an EMBL/GenBank/DDBJ whole genome shotgun (WGS) entry which is preliminary data.</text>
</comment>